<protein>
    <submittedName>
        <fullName evidence="1">Uncharacterized protein</fullName>
    </submittedName>
</protein>
<organism evidence="1 2">
    <name type="scientific">Terrimonas ginsenosidimutans</name>
    <dbReference type="NCBI Taxonomy" id="2908004"/>
    <lineage>
        <taxon>Bacteria</taxon>
        <taxon>Pseudomonadati</taxon>
        <taxon>Bacteroidota</taxon>
        <taxon>Chitinophagia</taxon>
        <taxon>Chitinophagales</taxon>
        <taxon>Chitinophagaceae</taxon>
        <taxon>Terrimonas</taxon>
    </lineage>
</organism>
<dbReference type="EMBL" id="JAKLTR010000001">
    <property type="protein sequence ID" value="MCG2612770.1"/>
    <property type="molecule type" value="Genomic_DNA"/>
</dbReference>
<name>A0ABS9KKC0_9BACT</name>
<keyword evidence="2" id="KW-1185">Reference proteome</keyword>
<dbReference type="RefSeq" id="WP_237867999.1">
    <property type="nucleotide sequence ID" value="NZ_JAKLTR010000001.1"/>
</dbReference>
<proteinExistence type="predicted"/>
<comment type="caution">
    <text evidence="1">The sequence shown here is derived from an EMBL/GenBank/DDBJ whole genome shotgun (WGS) entry which is preliminary data.</text>
</comment>
<dbReference type="Proteomes" id="UP001165367">
    <property type="component" value="Unassembled WGS sequence"/>
</dbReference>
<sequence length="376" mass="42861">MIKIEYPATKKERDSLHDSYIKSFDIKNLNLQLRTFFATKSNLSKFKSYTASSILLLPIGKLIKLSLDLNSAMTTAQVQKLKLIFNYDGEDTRYTAKLQPTIADFFMNASALNISNCYFCNVDHIYSFSDVGDYQGAYDFYQRATLGELQKIKNIGKQAAIKIDGHRRAGGDLNNLPLSASQLQNLKSLDFISSKNHFTLDHMLDKATHPIAALSLYNFVPSCYSCNSKFKKKIELVKTVADEMISPTSAQYVFPSSVRFKIFFPLKPGSKYMNIKKLNDFVLSFEIDRNALVYEDYIAALKLRARYVFHKQEVLKLIDKRKRYSESQLKEIAKITGNAINQVRKDIFGEELFESSISGPLSKLKRDISKEIGITK</sequence>
<reference evidence="1" key="1">
    <citation type="submission" date="2022-01" db="EMBL/GenBank/DDBJ databases">
        <authorList>
            <person name="Jo J.-H."/>
            <person name="Im W.-T."/>
        </authorList>
    </citation>
    <scope>NUCLEOTIDE SEQUENCE</scope>
    <source>
        <strain evidence="1">NA20</strain>
    </source>
</reference>
<accession>A0ABS9KKC0</accession>
<evidence type="ECO:0000313" key="2">
    <source>
        <dbReference type="Proteomes" id="UP001165367"/>
    </source>
</evidence>
<evidence type="ECO:0000313" key="1">
    <source>
        <dbReference type="EMBL" id="MCG2612770.1"/>
    </source>
</evidence>
<gene>
    <name evidence="1" type="ORF">LZZ85_00705</name>
</gene>